<dbReference type="InParanoid" id="J0WTR8"/>
<name>J0WTR8_AURST</name>
<proteinExistence type="predicted"/>
<dbReference type="EMBL" id="JH687849">
    <property type="protein sequence ID" value="EJD36975.1"/>
    <property type="molecule type" value="Genomic_DNA"/>
</dbReference>
<dbReference type="OrthoDB" id="2788229at2759"/>
<evidence type="ECO:0008006" key="3">
    <source>
        <dbReference type="Google" id="ProtNLM"/>
    </source>
</evidence>
<sequence length="394" mass="44112">MLIFLEKALPAELVDYVIDELSDDRAGLFACSVLSRIWRPRALAHLFCSIQIIQRDVAYTYSAYEGALNIYPVEFEDMRTSAPHLLLHLRHLAIEIAANEPRADEVMQFARTVSLPSPMSVKTLRLIGLGDVDWDGVFDNFPTRFPSLHRLELDTQCLLTLDELSKAASTAREIGFLLPRPREGLTIVSDSHLAPAVPIAMPNLWSLEIVITDTEFEATFAYLPISAPALPICAAWGKIQELTLLTALGCQLYQDDLDLALAHCPNLRVLEIQLKSPRLRVPLPTSAVRLEALRYVYYGVSVSNDGVVISCESRELEDLTLASNSLALVSFTFFIAEDEMLGWDIRTARLMKRLLPSLWGSGKLTWDVKHATTSGQYRGWPGYIMDWAASSFRT</sequence>
<gene>
    <name evidence="1" type="ORF">AURDEDRAFT_173926</name>
</gene>
<dbReference type="Proteomes" id="UP000006514">
    <property type="component" value="Unassembled WGS sequence"/>
</dbReference>
<evidence type="ECO:0000313" key="2">
    <source>
        <dbReference type="Proteomes" id="UP000006514"/>
    </source>
</evidence>
<keyword evidence="2" id="KW-1185">Reference proteome</keyword>
<protein>
    <recommendedName>
        <fullName evidence="3">F-box domain-containing protein</fullName>
    </recommendedName>
</protein>
<evidence type="ECO:0000313" key="1">
    <source>
        <dbReference type="EMBL" id="EJD36975.1"/>
    </source>
</evidence>
<organism evidence="1 2">
    <name type="scientific">Auricularia subglabra (strain TFB-10046 / SS5)</name>
    <name type="common">White-rot fungus</name>
    <name type="synonym">Auricularia delicata (strain TFB10046)</name>
    <dbReference type="NCBI Taxonomy" id="717982"/>
    <lineage>
        <taxon>Eukaryota</taxon>
        <taxon>Fungi</taxon>
        <taxon>Dikarya</taxon>
        <taxon>Basidiomycota</taxon>
        <taxon>Agaricomycotina</taxon>
        <taxon>Agaricomycetes</taxon>
        <taxon>Auriculariales</taxon>
        <taxon>Auriculariaceae</taxon>
        <taxon>Auricularia</taxon>
    </lineage>
</organism>
<reference evidence="2" key="1">
    <citation type="journal article" date="2012" name="Science">
        <title>The Paleozoic origin of enzymatic lignin decomposition reconstructed from 31 fungal genomes.</title>
        <authorList>
            <person name="Floudas D."/>
            <person name="Binder M."/>
            <person name="Riley R."/>
            <person name="Barry K."/>
            <person name="Blanchette R.A."/>
            <person name="Henrissat B."/>
            <person name="Martinez A.T."/>
            <person name="Otillar R."/>
            <person name="Spatafora J.W."/>
            <person name="Yadav J.S."/>
            <person name="Aerts A."/>
            <person name="Benoit I."/>
            <person name="Boyd A."/>
            <person name="Carlson A."/>
            <person name="Copeland A."/>
            <person name="Coutinho P.M."/>
            <person name="de Vries R.P."/>
            <person name="Ferreira P."/>
            <person name="Findley K."/>
            <person name="Foster B."/>
            <person name="Gaskell J."/>
            <person name="Glotzer D."/>
            <person name="Gorecki P."/>
            <person name="Heitman J."/>
            <person name="Hesse C."/>
            <person name="Hori C."/>
            <person name="Igarashi K."/>
            <person name="Jurgens J.A."/>
            <person name="Kallen N."/>
            <person name="Kersten P."/>
            <person name="Kohler A."/>
            <person name="Kuees U."/>
            <person name="Kumar T.K.A."/>
            <person name="Kuo A."/>
            <person name="LaButti K."/>
            <person name="Larrondo L.F."/>
            <person name="Lindquist E."/>
            <person name="Ling A."/>
            <person name="Lombard V."/>
            <person name="Lucas S."/>
            <person name="Lundell T."/>
            <person name="Martin R."/>
            <person name="McLaughlin D.J."/>
            <person name="Morgenstern I."/>
            <person name="Morin E."/>
            <person name="Murat C."/>
            <person name="Nagy L.G."/>
            <person name="Nolan M."/>
            <person name="Ohm R.A."/>
            <person name="Patyshakuliyeva A."/>
            <person name="Rokas A."/>
            <person name="Ruiz-Duenas F.J."/>
            <person name="Sabat G."/>
            <person name="Salamov A."/>
            <person name="Samejima M."/>
            <person name="Schmutz J."/>
            <person name="Slot J.C."/>
            <person name="St John F."/>
            <person name="Stenlid J."/>
            <person name="Sun H."/>
            <person name="Sun S."/>
            <person name="Syed K."/>
            <person name="Tsang A."/>
            <person name="Wiebenga A."/>
            <person name="Young D."/>
            <person name="Pisabarro A."/>
            <person name="Eastwood D.C."/>
            <person name="Martin F."/>
            <person name="Cullen D."/>
            <person name="Grigoriev I.V."/>
            <person name="Hibbett D.S."/>
        </authorList>
    </citation>
    <scope>NUCLEOTIDE SEQUENCE [LARGE SCALE GENOMIC DNA]</scope>
    <source>
        <strain evidence="2">TFB10046</strain>
    </source>
</reference>
<accession>J0WTR8</accession>
<dbReference type="AlphaFoldDB" id="J0WTR8"/>
<dbReference type="KEGG" id="adl:AURDEDRAFT_173926"/>